<keyword evidence="1" id="KW-0732">Signal</keyword>
<evidence type="ECO:0000313" key="3">
    <source>
        <dbReference type="Proteomes" id="UP000807371"/>
    </source>
</evidence>
<comment type="caution">
    <text evidence="2">The sequence shown here is derived from an EMBL/GenBank/DDBJ whole genome shotgun (WGS) entry which is preliminary data.</text>
</comment>
<dbReference type="PROSITE" id="PS51257">
    <property type="entry name" value="PROKAR_LIPOPROTEIN"/>
    <property type="match status" value="1"/>
</dbReference>
<dbReference type="Proteomes" id="UP000807371">
    <property type="component" value="Unassembled WGS sequence"/>
</dbReference>
<reference evidence="2 3" key="1">
    <citation type="submission" date="2020-09" db="EMBL/GenBank/DDBJ databases">
        <title>Biosynthesis of the nuclear factor of activated T cells inhibitor NFAT-133 and its congeners in Streptomyces pactum.</title>
        <authorList>
            <person name="Zhou W."/>
            <person name="Posri P."/>
            <person name="Abugrain M.E."/>
            <person name="Weisberg A.J."/>
            <person name="Chang J.H."/>
            <person name="Mahmud T."/>
        </authorList>
    </citation>
    <scope>NUCLEOTIDE SEQUENCE [LARGE SCALE GENOMIC DNA]</scope>
    <source>
        <strain evidence="2 3">ATCC 27456</strain>
    </source>
</reference>
<gene>
    <name evidence="2" type="ORF">IHE55_08255</name>
</gene>
<dbReference type="RefSeq" id="WP_197988436.1">
    <property type="nucleotide sequence ID" value="NZ_JACYXC010000001.1"/>
</dbReference>
<name>A0ABS0NI47_9ACTN</name>
<keyword evidence="3" id="KW-1185">Reference proteome</keyword>
<accession>A0ABS0NI47</accession>
<proteinExistence type="predicted"/>
<dbReference type="EMBL" id="JACYXC010000001">
    <property type="protein sequence ID" value="MBH5334787.1"/>
    <property type="molecule type" value="Genomic_DNA"/>
</dbReference>
<evidence type="ECO:0000256" key="1">
    <source>
        <dbReference type="SAM" id="SignalP"/>
    </source>
</evidence>
<evidence type="ECO:0000313" key="2">
    <source>
        <dbReference type="EMBL" id="MBH5334787.1"/>
    </source>
</evidence>
<protein>
    <recommendedName>
        <fullName evidence="4">Lipoprotein</fullName>
    </recommendedName>
</protein>
<feature type="signal peptide" evidence="1">
    <location>
        <begin position="1"/>
        <end position="30"/>
    </location>
</feature>
<evidence type="ECO:0008006" key="4">
    <source>
        <dbReference type="Google" id="ProtNLM"/>
    </source>
</evidence>
<organism evidence="2 3">
    <name type="scientific">Streptomyces pactum</name>
    <dbReference type="NCBI Taxonomy" id="68249"/>
    <lineage>
        <taxon>Bacteria</taxon>
        <taxon>Bacillati</taxon>
        <taxon>Actinomycetota</taxon>
        <taxon>Actinomycetes</taxon>
        <taxon>Kitasatosporales</taxon>
        <taxon>Streptomycetaceae</taxon>
        <taxon>Streptomyces</taxon>
    </lineage>
</organism>
<sequence>MRVSRHREPVRRVAGGRLLAAVAVTGAAMALTVACEPDDDRGLTAIGVAYTTDKVATEALERGRVQVRWLTCSGDAKGDERAGASRTPVREVAVRCRGRTEQGDADIQVDGVVTYERKGACVKGDLTAKLEGRQVFRADVIGDCGSAEATRRAS</sequence>
<feature type="chain" id="PRO_5047367301" description="Lipoprotein" evidence="1">
    <location>
        <begin position="31"/>
        <end position="154"/>
    </location>
</feature>